<feature type="compositionally biased region" description="Polar residues" evidence="5">
    <location>
        <begin position="88"/>
        <end position="106"/>
    </location>
</feature>
<dbReference type="Proteomes" id="UP000749559">
    <property type="component" value="Unassembled WGS sequence"/>
</dbReference>
<feature type="DNA-binding region" description="Homeobox" evidence="4">
    <location>
        <begin position="297"/>
        <end position="359"/>
    </location>
</feature>
<comment type="subcellular location">
    <subcellularLocation>
        <location evidence="4">Nucleus</location>
    </subcellularLocation>
</comment>
<keyword evidence="3 4" id="KW-0539">Nucleus</keyword>
<evidence type="ECO:0000256" key="5">
    <source>
        <dbReference type="SAM" id="MobiDB-lite"/>
    </source>
</evidence>
<dbReference type="OrthoDB" id="4187154at2759"/>
<evidence type="ECO:0000256" key="2">
    <source>
        <dbReference type="ARBA" id="ARBA00023155"/>
    </source>
</evidence>
<dbReference type="AlphaFoldDB" id="A0A8J1U4C9"/>
<dbReference type="GO" id="GO:0006355">
    <property type="term" value="P:regulation of DNA-templated transcription"/>
    <property type="evidence" value="ECO:0007669"/>
    <property type="project" value="InterPro"/>
</dbReference>
<protein>
    <submittedName>
        <fullName evidence="6">Uncharacterized protein</fullName>
    </submittedName>
</protein>
<accession>A0A8J1U4C9</accession>
<keyword evidence="7" id="KW-1185">Reference proteome</keyword>
<evidence type="ECO:0000256" key="3">
    <source>
        <dbReference type="ARBA" id="ARBA00023242"/>
    </source>
</evidence>
<evidence type="ECO:0000313" key="7">
    <source>
        <dbReference type="Proteomes" id="UP000749559"/>
    </source>
</evidence>
<dbReference type="Gene3D" id="1.10.10.60">
    <property type="entry name" value="Homeodomain-like"/>
    <property type="match status" value="1"/>
</dbReference>
<keyword evidence="1 4" id="KW-0238">DNA-binding</keyword>
<dbReference type="GO" id="GO:0003677">
    <property type="term" value="F:DNA binding"/>
    <property type="evidence" value="ECO:0007669"/>
    <property type="project" value="UniProtKB-UniRule"/>
</dbReference>
<feature type="region of interest" description="Disordered" evidence="5">
    <location>
        <begin position="360"/>
        <end position="388"/>
    </location>
</feature>
<dbReference type="Pfam" id="PF05920">
    <property type="entry name" value="Homeobox_KN"/>
    <property type="match status" value="1"/>
</dbReference>
<evidence type="ECO:0000256" key="4">
    <source>
        <dbReference type="PROSITE-ProRule" id="PRU00108"/>
    </source>
</evidence>
<dbReference type="EMBL" id="CAIIXF020000008">
    <property type="protein sequence ID" value="CAH1791439.1"/>
    <property type="molecule type" value="Genomic_DNA"/>
</dbReference>
<evidence type="ECO:0000313" key="6">
    <source>
        <dbReference type="EMBL" id="CAH1791439.1"/>
    </source>
</evidence>
<organism evidence="6 7">
    <name type="scientific">Owenia fusiformis</name>
    <name type="common">Polychaete worm</name>
    <dbReference type="NCBI Taxonomy" id="6347"/>
    <lineage>
        <taxon>Eukaryota</taxon>
        <taxon>Metazoa</taxon>
        <taxon>Spiralia</taxon>
        <taxon>Lophotrochozoa</taxon>
        <taxon>Annelida</taxon>
        <taxon>Polychaeta</taxon>
        <taxon>Sedentaria</taxon>
        <taxon>Canalipalpata</taxon>
        <taxon>Sabellida</taxon>
        <taxon>Oweniida</taxon>
        <taxon>Oweniidae</taxon>
        <taxon>Owenia</taxon>
    </lineage>
</organism>
<proteinExistence type="predicted"/>
<reference evidence="6" key="1">
    <citation type="submission" date="2022-03" db="EMBL/GenBank/DDBJ databases">
        <authorList>
            <person name="Martin C."/>
        </authorList>
    </citation>
    <scope>NUCLEOTIDE SEQUENCE</scope>
</reference>
<dbReference type="InterPro" id="IPR009057">
    <property type="entry name" value="Homeodomain-like_sf"/>
</dbReference>
<sequence length="388" mass="44032">MASNSYQGLDAVVCRTPMANRNTSLLIPDLDSPFSIRRLLGLPEESSPEGEPAYQPQTDQVSPMKFPCGLPQDNSCVLPLRSYYEAPQVNSSQTTQQRQGTYNNPSRVHYQGLPKVDYRQQRGVMNQLSHNPAFYELSAALAGDMTTTNTPSLLFHSIAPQMTVPPTLRASMLDLRFGMLDIQHCVSSNQLLSFYRQHTATIEHERYQALTTSGDVYYQQSVQLHYDKQRHLLMDRVEESLKLLENSTSCQSTTSTKMAVYEPRHSDGLYGYTQQTLQTQPPAPSKPTTGKIQKTGRVYRRLNFSKDTTCVLMDWYLKNTHNPYLSSTECRALAVKAKVSPAQVRKWLANKRNRDCKSQRLDIPVSQRSHTSHPIRHLDTSRESVNLD</sequence>
<dbReference type="CDD" id="cd00086">
    <property type="entry name" value="homeodomain"/>
    <property type="match status" value="1"/>
</dbReference>
<keyword evidence="2 4" id="KW-0371">Homeobox</keyword>
<comment type="caution">
    <text evidence="6">The sequence shown here is derived from an EMBL/GenBank/DDBJ whole genome shotgun (WGS) entry which is preliminary data.</text>
</comment>
<dbReference type="GO" id="GO:0005634">
    <property type="term" value="C:nucleus"/>
    <property type="evidence" value="ECO:0007669"/>
    <property type="project" value="UniProtKB-SubCell"/>
</dbReference>
<gene>
    <name evidence="6" type="ORF">OFUS_LOCUS16518</name>
</gene>
<dbReference type="PROSITE" id="PS50071">
    <property type="entry name" value="HOMEOBOX_2"/>
    <property type="match status" value="1"/>
</dbReference>
<dbReference type="InterPro" id="IPR008422">
    <property type="entry name" value="KN_HD"/>
</dbReference>
<feature type="region of interest" description="Disordered" evidence="5">
    <location>
        <begin position="87"/>
        <end position="108"/>
    </location>
</feature>
<dbReference type="SMART" id="SM00389">
    <property type="entry name" value="HOX"/>
    <property type="match status" value="1"/>
</dbReference>
<name>A0A8J1U4C9_OWEFU</name>
<dbReference type="SUPFAM" id="SSF46689">
    <property type="entry name" value="Homeodomain-like"/>
    <property type="match status" value="1"/>
</dbReference>
<dbReference type="InterPro" id="IPR001356">
    <property type="entry name" value="HD"/>
</dbReference>
<evidence type="ECO:0000256" key="1">
    <source>
        <dbReference type="ARBA" id="ARBA00023125"/>
    </source>
</evidence>